<dbReference type="InterPro" id="IPR046341">
    <property type="entry name" value="SET_dom_sf"/>
</dbReference>
<evidence type="ECO:0000256" key="1">
    <source>
        <dbReference type="SAM" id="MobiDB-lite"/>
    </source>
</evidence>
<accession>A0A7S4PTX5</accession>
<dbReference type="InterPro" id="IPR011990">
    <property type="entry name" value="TPR-like_helical_dom_sf"/>
</dbReference>
<feature type="region of interest" description="Disordered" evidence="1">
    <location>
        <begin position="312"/>
        <end position="350"/>
    </location>
</feature>
<reference evidence="3" key="1">
    <citation type="submission" date="2021-01" db="EMBL/GenBank/DDBJ databases">
        <authorList>
            <person name="Corre E."/>
            <person name="Pelletier E."/>
            <person name="Niang G."/>
            <person name="Scheremetjew M."/>
            <person name="Finn R."/>
            <person name="Kale V."/>
            <person name="Holt S."/>
            <person name="Cochrane G."/>
            <person name="Meng A."/>
            <person name="Brown T."/>
            <person name="Cohen L."/>
        </authorList>
    </citation>
    <scope>NUCLEOTIDE SEQUENCE</scope>
    <source>
        <strain evidence="3">CCMP3105</strain>
    </source>
</reference>
<dbReference type="Gene3D" id="1.25.40.10">
    <property type="entry name" value="Tetratricopeptide repeat domain"/>
    <property type="match status" value="1"/>
</dbReference>
<dbReference type="Gene3D" id="2.170.270.10">
    <property type="entry name" value="SET domain"/>
    <property type="match status" value="1"/>
</dbReference>
<dbReference type="PANTHER" id="PTHR12197">
    <property type="entry name" value="HISTONE-LYSINE N-METHYLTRANSFERASE SMYD"/>
    <property type="match status" value="1"/>
</dbReference>
<dbReference type="AlphaFoldDB" id="A0A7S4PTX5"/>
<name>A0A7S4PTX5_9DINO</name>
<dbReference type="SUPFAM" id="SSF82199">
    <property type="entry name" value="SET domain"/>
    <property type="match status" value="1"/>
</dbReference>
<dbReference type="InterPro" id="IPR050869">
    <property type="entry name" value="H3K4_H4K5_MeTrfase"/>
</dbReference>
<gene>
    <name evidence="3" type="ORF">AMON00008_LOCUS2035</name>
</gene>
<evidence type="ECO:0000313" key="3">
    <source>
        <dbReference type="EMBL" id="CAE4562416.1"/>
    </source>
</evidence>
<dbReference type="EMBL" id="HBNR01002896">
    <property type="protein sequence ID" value="CAE4562416.1"/>
    <property type="molecule type" value="Transcribed_RNA"/>
</dbReference>
<feature type="domain" description="SET" evidence="2">
    <location>
        <begin position="1"/>
        <end position="70"/>
    </location>
</feature>
<dbReference type="CDD" id="cd20071">
    <property type="entry name" value="SET_SMYD"/>
    <property type="match status" value="1"/>
</dbReference>
<dbReference type="Pfam" id="PF00856">
    <property type="entry name" value="SET"/>
    <property type="match status" value="1"/>
</dbReference>
<proteinExistence type="predicted"/>
<sequence>MENLLQVWIYNSFDQGSEGGSEAGAMYLAASMLSHSCSPNAAWHMDEANSFILHARKPIREGEEVTIPYLSPADLCLPTGDRREILSTSKAFWCGCERCVAPRDSTRSFRCPRCAVGSALVAASESGREAVGAGGGGDAPDAERLVCSSCGALSDAEATALLAAEAALRPWAREQAAHEGATKGPDSRLPGSDTDAAEGALERLRSAEAAGLDDKHWIVDVARGAAATEQPAMACELLRQRISAQGHVGAHAATKRARLHHALGEALCVLGDTESLQEAVAAYNVAAESLALLFGDDHPEHREAATLRDLTAKKLAHKQRAETGRPLGSGSDPASHAGGKRAALARKRGR</sequence>
<organism evidence="3">
    <name type="scientific">Alexandrium monilatum</name>
    <dbReference type="NCBI Taxonomy" id="311494"/>
    <lineage>
        <taxon>Eukaryota</taxon>
        <taxon>Sar</taxon>
        <taxon>Alveolata</taxon>
        <taxon>Dinophyceae</taxon>
        <taxon>Gonyaulacales</taxon>
        <taxon>Pyrocystaceae</taxon>
        <taxon>Alexandrium</taxon>
    </lineage>
</organism>
<evidence type="ECO:0000259" key="2">
    <source>
        <dbReference type="PROSITE" id="PS50280"/>
    </source>
</evidence>
<dbReference type="InterPro" id="IPR001214">
    <property type="entry name" value="SET_dom"/>
</dbReference>
<feature type="region of interest" description="Disordered" evidence="1">
    <location>
        <begin position="173"/>
        <end position="194"/>
    </location>
</feature>
<protein>
    <recommendedName>
        <fullName evidence="2">SET domain-containing protein</fullName>
    </recommendedName>
</protein>
<dbReference type="PROSITE" id="PS50280">
    <property type="entry name" value="SET"/>
    <property type="match status" value="1"/>
</dbReference>